<feature type="compositionally biased region" description="Polar residues" evidence="1">
    <location>
        <begin position="453"/>
        <end position="464"/>
    </location>
</feature>
<feature type="compositionally biased region" description="Basic and acidic residues" evidence="1">
    <location>
        <begin position="465"/>
        <end position="479"/>
    </location>
</feature>
<dbReference type="Pfam" id="PF08316">
    <property type="entry name" value="Pal1"/>
    <property type="match status" value="1"/>
</dbReference>
<keyword evidence="3" id="KW-1185">Reference proteome</keyword>
<evidence type="ECO:0008006" key="4">
    <source>
        <dbReference type="Google" id="ProtNLM"/>
    </source>
</evidence>
<dbReference type="GeneID" id="81436701"/>
<feature type="region of interest" description="Disordered" evidence="1">
    <location>
        <begin position="444"/>
        <end position="505"/>
    </location>
</feature>
<feature type="compositionally biased region" description="Polar residues" evidence="1">
    <location>
        <begin position="395"/>
        <end position="419"/>
    </location>
</feature>
<dbReference type="EMBL" id="JAPZBS010000004">
    <property type="protein sequence ID" value="KAJ5377184.1"/>
    <property type="molecule type" value="Genomic_DNA"/>
</dbReference>
<gene>
    <name evidence="2" type="ORF">N7496_004593</name>
</gene>
<dbReference type="InterPro" id="IPR013226">
    <property type="entry name" value="Pal1"/>
</dbReference>
<dbReference type="GO" id="GO:0005737">
    <property type="term" value="C:cytoplasm"/>
    <property type="evidence" value="ECO:0007669"/>
    <property type="project" value="TreeGrafter"/>
</dbReference>
<dbReference type="Proteomes" id="UP001147782">
    <property type="component" value="Unassembled WGS sequence"/>
</dbReference>
<name>A0A9W9VDX5_9EURO</name>
<evidence type="ECO:0000313" key="2">
    <source>
        <dbReference type="EMBL" id="KAJ5377184.1"/>
    </source>
</evidence>
<feature type="compositionally biased region" description="Basic and acidic residues" evidence="1">
    <location>
        <begin position="135"/>
        <end position="153"/>
    </location>
</feature>
<feature type="region of interest" description="Disordered" evidence="1">
    <location>
        <begin position="361"/>
        <end position="426"/>
    </location>
</feature>
<dbReference type="PANTHER" id="PTHR28307">
    <property type="entry name" value="PROTEIN PAL1"/>
    <property type="match status" value="1"/>
</dbReference>
<comment type="caution">
    <text evidence="2">The sequence shown here is derived from an EMBL/GenBank/DDBJ whole genome shotgun (WGS) entry which is preliminary data.</text>
</comment>
<protein>
    <recommendedName>
        <fullName evidence="4">Pal1 cell morphology protein</fullName>
    </recommendedName>
</protein>
<feature type="compositionally biased region" description="Low complexity" evidence="1">
    <location>
        <begin position="166"/>
        <end position="177"/>
    </location>
</feature>
<reference evidence="2" key="1">
    <citation type="submission" date="2022-11" db="EMBL/GenBank/DDBJ databases">
        <authorList>
            <person name="Petersen C."/>
        </authorList>
    </citation>
    <scope>NUCLEOTIDE SEQUENCE</scope>
    <source>
        <strain evidence="2">IBT 29864</strain>
    </source>
</reference>
<proteinExistence type="predicted"/>
<dbReference type="PANTHER" id="PTHR28307:SF2">
    <property type="entry name" value="PROTEIN PAL1"/>
    <property type="match status" value="1"/>
</dbReference>
<feature type="compositionally biased region" description="Polar residues" evidence="1">
    <location>
        <begin position="68"/>
        <end position="82"/>
    </location>
</feature>
<feature type="region of interest" description="Disordered" evidence="1">
    <location>
        <begin position="315"/>
        <end position="336"/>
    </location>
</feature>
<evidence type="ECO:0000256" key="1">
    <source>
        <dbReference type="SAM" id="MobiDB-lite"/>
    </source>
</evidence>
<dbReference type="RefSeq" id="XP_056556047.1">
    <property type="nucleotide sequence ID" value="XM_056697522.1"/>
</dbReference>
<feature type="compositionally biased region" description="Low complexity" evidence="1">
    <location>
        <begin position="122"/>
        <end position="131"/>
    </location>
</feature>
<dbReference type="OrthoDB" id="5352132at2759"/>
<sequence length="505" mass="55059">MNAPPALGYPPGVSLAPRDQVSPTAANFGSNNPFRNRALSPSAGSTTSNTRPERPRSTNPFLDDTEALSPQSAPGMSTSVSMFSPIEKKDMTGNTRDLFENLSIKPTPAAPSSQSNGARPAPDGTPRGPSSRPRPPRERPDRRPAEAKSKDPFDIFADPPGLTKVSTSGSREPTSSSRRPRRNSESSVMDRASKLFDDDDEKRRRERRHREREARHRDGKSRSSRKDRRLDIIDKLDVTSIYGTGMFHHDGPFDACNPHRNRKGARTAPMQAFPKGSSNMALGGAGPNNSNIDLNLFHGRMEEAHNDFSHASIQRSGTETMAFDPTSRIDPVHGAESMGLGTSTFLDGAPASRSAIAAIARRQSENDEGSGGLQRKKSLAQRLRGKSGTGRPMLSSPTQHNFPSPNQAPVGSSHSASSRNGERNPFFQDYDEEYDKKAARIQESRLEGGAGRTRSSSSPKQSTNLERKSTNDRGYDETKLGAGGGGFLNRMKSLRKPRPERRTSD</sequence>
<feature type="compositionally biased region" description="Basic residues" evidence="1">
    <location>
        <begin position="217"/>
        <end position="226"/>
    </location>
</feature>
<organism evidence="2 3">
    <name type="scientific">Penicillium cataractarum</name>
    <dbReference type="NCBI Taxonomy" id="2100454"/>
    <lineage>
        <taxon>Eukaryota</taxon>
        <taxon>Fungi</taxon>
        <taxon>Dikarya</taxon>
        <taxon>Ascomycota</taxon>
        <taxon>Pezizomycotina</taxon>
        <taxon>Eurotiomycetes</taxon>
        <taxon>Eurotiomycetidae</taxon>
        <taxon>Eurotiales</taxon>
        <taxon>Aspergillaceae</taxon>
        <taxon>Penicillium</taxon>
    </lineage>
</organism>
<feature type="region of interest" description="Disordered" evidence="1">
    <location>
        <begin position="1"/>
        <end position="226"/>
    </location>
</feature>
<feature type="compositionally biased region" description="Polar residues" evidence="1">
    <location>
        <begin position="21"/>
        <end position="34"/>
    </location>
</feature>
<evidence type="ECO:0000313" key="3">
    <source>
        <dbReference type="Proteomes" id="UP001147782"/>
    </source>
</evidence>
<dbReference type="AlphaFoldDB" id="A0A9W9VDX5"/>
<accession>A0A9W9VDX5</accession>
<reference evidence="2" key="2">
    <citation type="journal article" date="2023" name="IMA Fungus">
        <title>Comparative genomic study of the Penicillium genus elucidates a diverse pangenome and 15 lateral gene transfer events.</title>
        <authorList>
            <person name="Petersen C."/>
            <person name="Sorensen T."/>
            <person name="Nielsen M.R."/>
            <person name="Sondergaard T.E."/>
            <person name="Sorensen J.L."/>
            <person name="Fitzpatrick D.A."/>
            <person name="Frisvad J.C."/>
            <person name="Nielsen K.L."/>
        </authorList>
    </citation>
    <scope>NUCLEOTIDE SEQUENCE</scope>
    <source>
        <strain evidence="2">IBT 29864</strain>
    </source>
</reference>
<feature type="compositionally biased region" description="Basic residues" evidence="1">
    <location>
        <begin position="374"/>
        <end position="385"/>
    </location>
</feature>